<gene>
    <name evidence="16" type="primary">ftsX</name>
    <name evidence="16" type="ORF">VA596_32365</name>
</gene>
<accession>A0ABU5RDP1</accession>
<evidence type="ECO:0000256" key="4">
    <source>
        <dbReference type="ARBA" id="ARBA00011160"/>
    </source>
</evidence>
<feature type="domain" description="ABC3 transporter permease C-terminal" evidence="14">
    <location>
        <begin position="179"/>
        <end position="295"/>
    </location>
</feature>
<keyword evidence="10 12" id="KW-0472">Membrane</keyword>
<dbReference type="EMBL" id="JAYFSI010000009">
    <property type="protein sequence ID" value="MEA5364263.1"/>
    <property type="molecule type" value="Genomic_DNA"/>
</dbReference>
<evidence type="ECO:0000256" key="12">
    <source>
        <dbReference type="PIRNR" id="PIRNR003097"/>
    </source>
</evidence>
<comment type="subunit">
    <text evidence="4">Forms a membrane-associated complex with FtsE.</text>
</comment>
<evidence type="ECO:0000256" key="7">
    <source>
        <dbReference type="ARBA" id="ARBA00022618"/>
    </source>
</evidence>
<evidence type="ECO:0000256" key="5">
    <source>
        <dbReference type="ARBA" id="ARBA00021907"/>
    </source>
</evidence>
<keyword evidence="17" id="KW-1185">Reference proteome</keyword>
<keyword evidence="7 12" id="KW-0132">Cell division</keyword>
<comment type="caution">
    <text evidence="16">The sequence shown here is derived from an EMBL/GenBank/DDBJ whole genome shotgun (WGS) entry which is preliminary data.</text>
</comment>
<evidence type="ECO:0000256" key="1">
    <source>
        <dbReference type="ARBA" id="ARBA00003552"/>
    </source>
</evidence>
<keyword evidence="6 12" id="KW-1003">Cell membrane</keyword>
<dbReference type="InterPro" id="IPR003838">
    <property type="entry name" value="ABC3_permease_C"/>
</dbReference>
<proteinExistence type="inferred from homology"/>
<evidence type="ECO:0000256" key="11">
    <source>
        <dbReference type="ARBA" id="ARBA00023306"/>
    </source>
</evidence>
<name>A0ABU5RDP1_9PSEU</name>
<comment type="subcellular location">
    <subcellularLocation>
        <location evidence="2">Cell membrane</location>
        <topology evidence="2">Multi-pass membrane protein</topology>
    </subcellularLocation>
</comment>
<feature type="transmembrane region" description="Helical" evidence="13">
    <location>
        <begin position="221"/>
        <end position="247"/>
    </location>
</feature>
<evidence type="ECO:0000256" key="9">
    <source>
        <dbReference type="ARBA" id="ARBA00022989"/>
    </source>
</evidence>
<dbReference type="PANTHER" id="PTHR47755:SF1">
    <property type="entry name" value="CELL DIVISION PROTEIN FTSX"/>
    <property type="match status" value="1"/>
</dbReference>
<evidence type="ECO:0000313" key="17">
    <source>
        <dbReference type="Proteomes" id="UP001304298"/>
    </source>
</evidence>
<organism evidence="16 17">
    <name type="scientific">Amycolatopsis heterodermiae</name>
    <dbReference type="NCBI Taxonomy" id="3110235"/>
    <lineage>
        <taxon>Bacteria</taxon>
        <taxon>Bacillati</taxon>
        <taxon>Actinomycetota</taxon>
        <taxon>Actinomycetes</taxon>
        <taxon>Pseudonocardiales</taxon>
        <taxon>Pseudonocardiaceae</taxon>
        <taxon>Amycolatopsis</taxon>
    </lineage>
</organism>
<keyword evidence="11 12" id="KW-0131">Cell cycle</keyword>
<feature type="transmembrane region" description="Helical" evidence="13">
    <location>
        <begin position="175"/>
        <end position="200"/>
    </location>
</feature>
<dbReference type="InterPro" id="IPR004513">
    <property type="entry name" value="FtsX"/>
</dbReference>
<dbReference type="NCBIfam" id="NF038346">
    <property type="entry name" value="FtsX_actino"/>
    <property type="match status" value="1"/>
</dbReference>
<dbReference type="Pfam" id="PF18075">
    <property type="entry name" value="FtsX_ECD"/>
    <property type="match status" value="1"/>
</dbReference>
<evidence type="ECO:0000313" key="16">
    <source>
        <dbReference type="EMBL" id="MEA5364263.1"/>
    </source>
</evidence>
<evidence type="ECO:0000256" key="3">
    <source>
        <dbReference type="ARBA" id="ARBA00007379"/>
    </source>
</evidence>
<feature type="transmembrane region" description="Helical" evidence="13">
    <location>
        <begin position="21"/>
        <end position="42"/>
    </location>
</feature>
<dbReference type="InterPro" id="IPR047929">
    <property type="entry name" value="FtsX_actino"/>
</dbReference>
<protein>
    <recommendedName>
        <fullName evidence="5 12">Cell division protein FtsX</fullName>
    </recommendedName>
</protein>
<dbReference type="Proteomes" id="UP001304298">
    <property type="component" value="Unassembled WGS sequence"/>
</dbReference>
<sequence length="297" mass="32475">MRASFVFSEVITGLRRNITMTIAMMLTTAVSLAMLGGGLLAVRTIDKMKSNFLADVEVSVYLTDDISANDKNCTQSLCQSLRSDLQGNDGVESVVFENRDQAFDRFKKIFESQPELVALTGPESLPASLHVKLKDPDRSESIVQAYSTKPGVRKVDDQKKFLDRVFNAFNGVRNMAFGAALIMAIAALLLIANTIQVSAFTRRTEVGIMRLVGATRWYTQLPFLLEAVVAGVVGAVLGIIMLVLTKASFLDSVFTGDVFPKITMLELLFPVAPILLGVSVVISALTGYVTLRLYVRH</sequence>
<evidence type="ECO:0000259" key="14">
    <source>
        <dbReference type="Pfam" id="PF02687"/>
    </source>
</evidence>
<comment type="similarity">
    <text evidence="3 12">Belongs to the ABC-4 integral membrane protein family. FtsX subfamily.</text>
</comment>
<evidence type="ECO:0000256" key="13">
    <source>
        <dbReference type="SAM" id="Phobius"/>
    </source>
</evidence>
<keyword evidence="8 13" id="KW-0812">Transmembrane</keyword>
<dbReference type="Pfam" id="PF02687">
    <property type="entry name" value="FtsX"/>
    <property type="match status" value="1"/>
</dbReference>
<evidence type="ECO:0000256" key="8">
    <source>
        <dbReference type="ARBA" id="ARBA00022692"/>
    </source>
</evidence>
<keyword evidence="9 13" id="KW-1133">Transmembrane helix</keyword>
<comment type="function">
    <text evidence="1">Part of the ABC transporter FtsEX involved in cellular division.</text>
</comment>
<dbReference type="PIRSF" id="PIRSF003097">
    <property type="entry name" value="FtsX"/>
    <property type="match status" value="1"/>
</dbReference>
<reference evidence="16 17" key="1">
    <citation type="submission" date="2023-12" db="EMBL/GenBank/DDBJ databases">
        <title>Amycolatopsis sp. V23-08.</title>
        <authorList>
            <person name="Somphong A."/>
        </authorList>
    </citation>
    <scope>NUCLEOTIDE SEQUENCE [LARGE SCALE GENOMIC DNA]</scope>
    <source>
        <strain evidence="16 17">V23-08</strain>
    </source>
</reference>
<dbReference type="RefSeq" id="WP_323332013.1">
    <property type="nucleotide sequence ID" value="NZ_JAYFSI010000009.1"/>
</dbReference>
<dbReference type="PANTHER" id="PTHR47755">
    <property type="entry name" value="CELL DIVISION PROTEIN FTSX"/>
    <property type="match status" value="1"/>
</dbReference>
<feature type="domain" description="FtsX extracellular" evidence="15">
    <location>
        <begin position="56"/>
        <end position="155"/>
    </location>
</feature>
<dbReference type="Gene3D" id="3.30.70.3040">
    <property type="match status" value="1"/>
</dbReference>
<feature type="transmembrane region" description="Helical" evidence="13">
    <location>
        <begin position="267"/>
        <end position="291"/>
    </location>
</feature>
<evidence type="ECO:0000256" key="10">
    <source>
        <dbReference type="ARBA" id="ARBA00023136"/>
    </source>
</evidence>
<evidence type="ECO:0000256" key="6">
    <source>
        <dbReference type="ARBA" id="ARBA00022475"/>
    </source>
</evidence>
<dbReference type="InterPro" id="IPR040690">
    <property type="entry name" value="FtsX_ECD"/>
</dbReference>
<evidence type="ECO:0000259" key="15">
    <source>
        <dbReference type="Pfam" id="PF18075"/>
    </source>
</evidence>
<evidence type="ECO:0000256" key="2">
    <source>
        <dbReference type="ARBA" id="ARBA00004651"/>
    </source>
</evidence>